<dbReference type="PROSITE" id="PS50082">
    <property type="entry name" value="WD_REPEATS_2"/>
    <property type="match status" value="2"/>
</dbReference>
<dbReference type="KEGG" id="slb:AWJ20_2178"/>
<dbReference type="GO" id="GO:0031428">
    <property type="term" value="C:box C/D methylation guide snoRNP complex"/>
    <property type="evidence" value="ECO:0007669"/>
    <property type="project" value="EnsemblFungi"/>
</dbReference>
<protein>
    <submittedName>
        <fullName evidence="7">Rrp9p</fullName>
    </submittedName>
</protein>
<dbReference type="GO" id="GO:0000480">
    <property type="term" value="P:endonucleolytic cleavage in 5'-ETS of tricistronic rRNA transcript (SSU-rRNA, 5.8S rRNA, LSU-rRNA)"/>
    <property type="evidence" value="ECO:0007669"/>
    <property type="project" value="EnsemblFungi"/>
</dbReference>
<dbReference type="GeneID" id="30034060"/>
<dbReference type="InterPro" id="IPR001680">
    <property type="entry name" value="WD40_rpt"/>
</dbReference>
<feature type="compositionally biased region" description="Polar residues" evidence="6">
    <location>
        <begin position="43"/>
        <end position="54"/>
    </location>
</feature>
<dbReference type="OrthoDB" id="189968at2759"/>
<evidence type="ECO:0000313" key="7">
    <source>
        <dbReference type="EMBL" id="ANB14578.1"/>
    </source>
</evidence>
<keyword evidence="4" id="KW-0539">Nucleus</keyword>
<evidence type="ECO:0000313" key="8">
    <source>
        <dbReference type="Proteomes" id="UP000189580"/>
    </source>
</evidence>
<dbReference type="Proteomes" id="UP000189580">
    <property type="component" value="Chromosome b"/>
</dbReference>
<gene>
    <name evidence="7" type="primary">RRP9</name>
    <name evidence="7" type="ORF">AWJ20_2178</name>
</gene>
<dbReference type="Gene3D" id="2.130.10.10">
    <property type="entry name" value="YVTN repeat-like/Quinoprotein amine dehydrogenase"/>
    <property type="match status" value="1"/>
</dbReference>
<dbReference type="PANTHER" id="PTHR19865">
    <property type="entry name" value="U3 SMALL NUCLEOLAR RNA INTERACTING PROTEIN 2"/>
    <property type="match status" value="1"/>
</dbReference>
<accession>A0A167EXM5</accession>
<proteinExistence type="predicted"/>
<dbReference type="PANTHER" id="PTHR19865:SF0">
    <property type="entry name" value="U3 SMALL NUCLEOLAR RNA-INTERACTING PROTEIN 2"/>
    <property type="match status" value="1"/>
</dbReference>
<name>A0A167EXM5_9ASCO</name>
<keyword evidence="3" id="KW-0677">Repeat</keyword>
<dbReference type="GO" id="GO:0000472">
    <property type="term" value="P:endonucleolytic cleavage to generate mature 5'-end of SSU-rRNA from (SSU-rRNA, 5.8S rRNA, LSU-rRNA)"/>
    <property type="evidence" value="ECO:0007669"/>
    <property type="project" value="EnsemblFungi"/>
</dbReference>
<dbReference type="InterPro" id="IPR015943">
    <property type="entry name" value="WD40/YVTN_repeat-like_dom_sf"/>
</dbReference>
<dbReference type="GO" id="GO:0000447">
    <property type="term" value="P:endonucleolytic cleavage in ITS1 to separate SSU-rRNA from 5.8S rRNA and LSU-rRNA from tricistronic rRNA transcript (SSU-rRNA, 5.8S rRNA, LSU-rRNA)"/>
    <property type="evidence" value="ECO:0007669"/>
    <property type="project" value="EnsemblFungi"/>
</dbReference>
<dbReference type="InterPro" id="IPR039241">
    <property type="entry name" value="Rrp9-like"/>
</dbReference>
<dbReference type="PROSITE" id="PS50294">
    <property type="entry name" value="WD_REPEATS_REGION"/>
    <property type="match status" value="1"/>
</dbReference>
<feature type="repeat" description="WD" evidence="5">
    <location>
        <begin position="316"/>
        <end position="357"/>
    </location>
</feature>
<evidence type="ECO:0000256" key="2">
    <source>
        <dbReference type="ARBA" id="ARBA00022574"/>
    </source>
</evidence>
<feature type="compositionally biased region" description="Polar residues" evidence="6">
    <location>
        <begin position="16"/>
        <end position="34"/>
    </location>
</feature>
<evidence type="ECO:0000256" key="5">
    <source>
        <dbReference type="PROSITE-ProRule" id="PRU00221"/>
    </source>
</evidence>
<dbReference type="InterPro" id="IPR036322">
    <property type="entry name" value="WD40_repeat_dom_sf"/>
</dbReference>
<evidence type="ECO:0000256" key="4">
    <source>
        <dbReference type="ARBA" id="ARBA00023242"/>
    </source>
</evidence>
<feature type="region of interest" description="Disordered" evidence="6">
    <location>
        <begin position="1"/>
        <end position="99"/>
    </location>
</feature>
<organism evidence="7 8">
    <name type="scientific">Sugiyamaella lignohabitans</name>
    <dbReference type="NCBI Taxonomy" id="796027"/>
    <lineage>
        <taxon>Eukaryota</taxon>
        <taxon>Fungi</taxon>
        <taxon>Dikarya</taxon>
        <taxon>Ascomycota</taxon>
        <taxon>Saccharomycotina</taxon>
        <taxon>Dipodascomycetes</taxon>
        <taxon>Dipodascales</taxon>
        <taxon>Trichomonascaceae</taxon>
        <taxon>Sugiyamaella</taxon>
    </lineage>
</organism>
<feature type="repeat" description="WD" evidence="5">
    <location>
        <begin position="230"/>
        <end position="271"/>
    </location>
</feature>
<dbReference type="Pfam" id="PF00400">
    <property type="entry name" value="WD40"/>
    <property type="match status" value="4"/>
</dbReference>
<evidence type="ECO:0000256" key="3">
    <source>
        <dbReference type="ARBA" id="ARBA00022737"/>
    </source>
</evidence>
<reference evidence="7 8" key="1">
    <citation type="submission" date="2016-02" db="EMBL/GenBank/DDBJ databases">
        <title>Complete genome sequence and transcriptome regulation of the pentose utilising yeast Sugiyamaella lignohabitans.</title>
        <authorList>
            <person name="Bellasio M."/>
            <person name="Peymann A."/>
            <person name="Valli M."/>
            <person name="Sipitzky M."/>
            <person name="Graf A."/>
            <person name="Sauer M."/>
            <person name="Marx H."/>
            <person name="Mattanovich D."/>
        </authorList>
    </citation>
    <scope>NUCLEOTIDE SEQUENCE [LARGE SCALE GENOMIC DNA]</scope>
    <source>
        <strain evidence="7 8">CBS 10342</strain>
    </source>
</reference>
<dbReference type="GO" id="GO:0034511">
    <property type="term" value="F:U3 snoRNA binding"/>
    <property type="evidence" value="ECO:0007669"/>
    <property type="project" value="EnsemblFungi"/>
</dbReference>
<dbReference type="RefSeq" id="XP_018737055.1">
    <property type="nucleotide sequence ID" value="XM_018879107.1"/>
</dbReference>
<sequence length="559" mass="61410">MVDSFFVNPTKRRKTASSSGGSGSNKRAATSNGIRKNGPSRVNGRSNNKSQNGRASDDENNDDEGLESDDLDSDVSMEDDDNVNSDDSEDEFGNETEADKRRRLAKQYLENIQTELTEAGDDAFDAKDLDREIISRRLKEDVAETVGKVYRFIGDSFDFKSVSPKNGTAQLIQAKAYGITSVATNYPFAYTTSKDLTLTKWDISNAKKPRVVRFVKGNHRVKTPEERETFKGHFDEILCVAASSDGKYVVTGGRDRRLVVWSAESLAPIKVFETRDRKGVVMGLVFRRNTNELYASCADLKVRTFNLDQLAQVEILFGHQDEVADIAALGQERCVSVGSRDRTAIIWKIAEETRLTFRGADTVSGSTSNKSGSKSKVNDSGYDAYAPTKKILEGSIDCCSMIDDQLFVTGSDNGNVSLWSVNKKKPLFVLREAHGRDESLLPDQVSAETAAGVSVPPPPALPRYITSIYAIPFSDTFFTGSWDGQIRAWKLSADLRTFEPLATVSGASGIVNRISVVETGSKGKETFTIVGAVAKELRLGRWLKVKGKNGLFTATIARK</sequence>
<keyword evidence="8" id="KW-1185">Reference proteome</keyword>
<evidence type="ECO:0000256" key="1">
    <source>
        <dbReference type="ARBA" id="ARBA00004123"/>
    </source>
</evidence>
<dbReference type="AlphaFoldDB" id="A0A167EXM5"/>
<keyword evidence="2 5" id="KW-0853">WD repeat</keyword>
<comment type="subcellular location">
    <subcellularLocation>
        <location evidence="1">Nucleus</location>
    </subcellularLocation>
</comment>
<dbReference type="GO" id="GO:0032040">
    <property type="term" value="C:small-subunit processome"/>
    <property type="evidence" value="ECO:0007669"/>
    <property type="project" value="EnsemblFungi"/>
</dbReference>
<dbReference type="SUPFAM" id="SSF50978">
    <property type="entry name" value="WD40 repeat-like"/>
    <property type="match status" value="1"/>
</dbReference>
<feature type="compositionally biased region" description="Acidic residues" evidence="6">
    <location>
        <begin position="58"/>
        <end position="96"/>
    </location>
</feature>
<dbReference type="SMART" id="SM00320">
    <property type="entry name" value="WD40"/>
    <property type="match status" value="5"/>
</dbReference>
<evidence type="ECO:0000256" key="6">
    <source>
        <dbReference type="SAM" id="MobiDB-lite"/>
    </source>
</evidence>
<dbReference type="EMBL" id="CP014503">
    <property type="protein sequence ID" value="ANB14578.1"/>
    <property type="molecule type" value="Genomic_DNA"/>
</dbReference>